<feature type="compositionally biased region" description="Basic residues" evidence="1">
    <location>
        <begin position="136"/>
        <end position="150"/>
    </location>
</feature>
<dbReference type="AlphaFoldDB" id="A0A4Q4SW30"/>
<feature type="region of interest" description="Disordered" evidence="1">
    <location>
        <begin position="23"/>
        <end position="63"/>
    </location>
</feature>
<feature type="compositionally biased region" description="Low complexity" evidence="1">
    <location>
        <begin position="86"/>
        <end position="95"/>
    </location>
</feature>
<feature type="compositionally biased region" description="Polar residues" evidence="1">
    <location>
        <begin position="23"/>
        <end position="35"/>
    </location>
</feature>
<comment type="caution">
    <text evidence="2">The sequence shown here is derived from an EMBL/GenBank/DDBJ whole genome shotgun (WGS) entry which is preliminary data.</text>
</comment>
<feature type="region of interest" description="Disordered" evidence="1">
    <location>
        <begin position="235"/>
        <end position="273"/>
    </location>
</feature>
<feature type="compositionally biased region" description="Polar residues" evidence="1">
    <location>
        <begin position="115"/>
        <end position="127"/>
    </location>
</feature>
<evidence type="ECO:0008006" key="4">
    <source>
        <dbReference type="Google" id="ProtNLM"/>
    </source>
</evidence>
<dbReference type="EMBL" id="QJNU01001256">
    <property type="protein sequence ID" value="RYO77821.1"/>
    <property type="molecule type" value="Genomic_DNA"/>
</dbReference>
<sequence length="410" mass="44001">MATITRQPFAPLNESRLQTLTSLKNRQNSLPTSSPGKRKASDIVDTDDSENVDPAFFSKRPKGTDSFSLKGSFIKPSPLILTKSVSTSDVSLTSTPNTAAAPRPRSHLNPKSPVSKINISTARSTPLSAPAGRSPTRGKRSGILSSRRRTGGAVRIDPPAFGRSSKSAAPFSLDAALKGTIPSYARRNASSTSSSTSSAALSSHHDLGTKASWDFVIHEDSPEQEMTNLLQHSTCVLDISSDEETETRRQRERAEGKENVPPADDISQTSRPRAARLAAVAGPDDMIVDKERSPLGEMDVKEYYSEGCDEMSIVIVPGDEDDAPQRQQQPQQTPSGELESTSEFKLVAETASPDDPVVEGSTMTAEELMQKSEELAPCAAVLEPMEGTGENFEVWESGSAKDEAETACCC</sequence>
<dbReference type="STRING" id="155417.A0A4Q4SW30"/>
<name>A0A4Q4SW30_9PEZI</name>
<evidence type="ECO:0000313" key="3">
    <source>
        <dbReference type="Proteomes" id="UP000293360"/>
    </source>
</evidence>
<evidence type="ECO:0000313" key="2">
    <source>
        <dbReference type="EMBL" id="RYO77821.1"/>
    </source>
</evidence>
<feature type="compositionally biased region" description="Basic and acidic residues" evidence="1">
    <location>
        <begin position="246"/>
        <end position="258"/>
    </location>
</feature>
<gene>
    <name evidence="2" type="ORF">DL764_010177</name>
</gene>
<accession>A0A4Q4SW30</accession>
<feature type="region of interest" description="Disordered" evidence="1">
    <location>
        <begin position="320"/>
        <end position="343"/>
    </location>
</feature>
<keyword evidence="3" id="KW-1185">Reference proteome</keyword>
<feature type="compositionally biased region" description="Low complexity" evidence="1">
    <location>
        <begin position="325"/>
        <end position="334"/>
    </location>
</feature>
<dbReference type="OrthoDB" id="425602at2759"/>
<dbReference type="Proteomes" id="UP000293360">
    <property type="component" value="Unassembled WGS sequence"/>
</dbReference>
<reference evidence="2 3" key="1">
    <citation type="submission" date="2018-06" db="EMBL/GenBank/DDBJ databases">
        <title>Complete Genomes of Monosporascus.</title>
        <authorList>
            <person name="Robinson A.J."/>
            <person name="Natvig D.O."/>
        </authorList>
    </citation>
    <scope>NUCLEOTIDE SEQUENCE [LARGE SCALE GENOMIC DNA]</scope>
    <source>
        <strain evidence="2 3">CBS 110550</strain>
    </source>
</reference>
<protein>
    <recommendedName>
        <fullName evidence="4">Thymidylate kinase</fullName>
    </recommendedName>
</protein>
<feature type="region of interest" description="Disordered" evidence="1">
    <location>
        <begin position="86"/>
        <end position="167"/>
    </location>
</feature>
<proteinExistence type="predicted"/>
<evidence type="ECO:0000256" key="1">
    <source>
        <dbReference type="SAM" id="MobiDB-lite"/>
    </source>
</evidence>
<organism evidence="2 3">
    <name type="scientific">Monosporascus ibericus</name>
    <dbReference type="NCBI Taxonomy" id="155417"/>
    <lineage>
        <taxon>Eukaryota</taxon>
        <taxon>Fungi</taxon>
        <taxon>Dikarya</taxon>
        <taxon>Ascomycota</taxon>
        <taxon>Pezizomycotina</taxon>
        <taxon>Sordariomycetes</taxon>
        <taxon>Xylariomycetidae</taxon>
        <taxon>Xylariales</taxon>
        <taxon>Xylariales incertae sedis</taxon>
        <taxon>Monosporascus</taxon>
    </lineage>
</organism>